<dbReference type="RefSeq" id="WP_186853706.1">
    <property type="nucleotide sequence ID" value="NZ_JACOPG010000001.1"/>
</dbReference>
<protein>
    <submittedName>
        <fullName evidence="3">Helix-turn-helix domain-containing protein</fullName>
    </submittedName>
</protein>
<keyword evidence="4" id="KW-1185">Reference proteome</keyword>
<feature type="region of interest" description="Disordered" evidence="1">
    <location>
        <begin position="302"/>
        <end position="327"/>
    </location>
</feature>
<name>A0ABR7GD51_9FIRM</name>
<dbReference type="EMBL" id="JACOPG010000001">
    <property type="protein sequence ID" value="MBC5685361.1"/>
    <property type="molecule type" value="Genomic_DNA"/>
</dbReference>
<feature type="domain" description="DUF6017" evidence="2">
    <location>
        <begin position="185"/>
        <end position="301"/>
    </location>
</feature>
<dbReference type="Proteomes" id="UP000643810">
    <property type="component" value="Unassembled WGS sequence"/>
</dbReference>
<proteinExistence type="predicted"/>
<gene>
    <name evidence="3" type="ORF">H8R94_01805</name>
</gene>
<evidence type="ECO:0000259" key="2">
    <source>
        <dbReference type="Pfam" id="PF19481"/>
    </source>
</evidence>
<organism evidence="3 4">
    <name type="scientific">Roseburia lenta</name>
    <dbReference type="NCBI Taxonomy" id="2763061"/>
    <lineage>
        <taxon>Bacteria</taxon>
        <taxon>Bacillati</taxon>
        <taxon>Bacillota</taxon>
        <taxon>Clostridia</taxon>
        <taxon>Lachnospirales</taxon>
        <taxon>Lachnospiraceae</taxon>
        <taxon>Roseburia</taxon>
    </lineage>
</organism>
<dbReference type="Pfam" id="PF19481">
    <property type="entry name" value="DUF6017"/>
    <property type="match status" value="1"/>
</dbReference>
<sequence>MGVFRVEKNKNYTVMSNMHLRDKELSLKAKGLLSLMLSLPDDWDYTLRGLAAINKESINTISGIVNELIEHGYIIRQQIRGTAGRFGDIDYIIFESPEECEQYILEHEEKKDAQMEDISPCHKNCDTVETLINSGLEPCHKKPYTETRDTDSCDANKILNKQNTNISNNQSIYPKDDKAYVEFYEHMVEKVKDSIDYDALLCDRPDEIGLIDTIVDTIMDVMLMPTDSVIHVGSRERPVSIVQLRFAKLTMEHVGYVLDCVEGTTSKIANIRAYLRTSLYNAPDSMKIYYHNWTMHDMELGAQKQKQETKRHEQHENNAPTAGTQGG</sequence>
<reference evidence="3 4" key="1">
    <citation type="submission" date="2020-08" db="EMBL/GenBank/DDBJ databases">
        <title>Genome public.</title>
        <authorList>
            <person name="Liu C."/>
            <person name="Sun Q."/>
        </authorList>
    </citation>
    <scope>NUCLEOTIDE SEQUENCE [LARGE SCALE GENOMIC DNA]</scope>
    <source>
        <strain evidence="3 4">NSJ-9</strain>
    </source>
</reference>
<dbReference type="InterPro" id="IPR046059">
    <property type="entry name" value="DUF6017"/>
</dbReference>
<evidence type="ECO:0000313" key="4">
    <source>
        <dbReference type="Proteomes" id="UP000643810"/>
    </source>
</evidence>
<feature type="compositionally biased region" description="Polar residues" evidence="1">
    <location>
        <begin position="317"/>
        <end position="327"/>
    </location>
</feature>
<evidence type="ECO:0000256" key="1">
    <source>
        <dbReference type="SAM" id="MobiDB-lite"/>
    </source>
</evidence>
<comment type="caution">
    <text evidence="3">The sequence shown here is derived from an EMBL/GenBank/DDBJ whole genome shotgun (WGS) entry which is preliminary data.</text>
</comment>
<accession>A0ABR7GD51</accession>
<evidence type="ECO:0000313" key="3">
    <source>
        <dbReference type="EMBL" id="MBC5685361.1"/>
    </source>
</evidence>
<dbReference type="Pfam" id="PF13730">
    <property type="entry name" value="HTH_36"/>
    <property type="match status" value="1"/>
</dbReference>
<feature type="compositionally biased region" description="Basic and acidic residues" evidence="1">
    <location>
        <begin position="302"/>
        <end position="316"/>
    </location>
</feature>